<dbReference type="STRING" id="351605.Gura_3470"/>
<gene>
    <name evidence="2" type="ordered locus">Gura_3470</name>
</gene>
<accession>A5G758</accession>
<organism evidence="2 3">
    <name type="scientific">Geotalea uraniireducens (strain Rf4)</name>
    <name type="common">Geobacter uraniireducens</name>
    <dbReference type="NCBI Taxonomy" id="351605"/>
    <lineage>
        <taxon>Bacteria</taxon>
        <taxon>Pseudomonadati</taxon>
        <taxon>Thermodesulfobacteriota</taxon>
        <taxon>Desulfuromonadia</taxon>
        <taxon>Geobacterales</taxon>
        <taxon>Geobacteraceae</taxon>
        <taxon>Geotalea</taxon>
    </lineage>
</organism>
<dbReference type="KEGG" id="gur:Gura_3470"/>
<dbReference type="OrthoDB" id="5502746at2"/>
<evidence type="ECO:0000313" key="2">
    <source>
        <dbReference type="EMBL" id="ABQ27626.1"/>
    </source>
</evidence>
<proteinExistence type="predicted"/>
<evidence type="ECO:0000256" key="1">
    <source>
        <dbReference type="SAM" id="SignalP"/>
    </source>
</evidence>
<dbReference type="AlphaFoldDB" id="A5G758"/>
<name>A5G758_GEOUR</name>
<reference evidence="2 3" key="1">
    <citation type="submission" date="2007-05" db="EMBL/GenBank/DDBJ databases">
        <title>Complete sequence of Geobacter uraniireducens Rf4.</title>
        <authorList>
            <consortium name="US DOE Joint Genome Institute"/>
            <person name="Copeland A."/>
            <person name="Lucas S."/>
            <person name="Lapidus A."/>
            <person name="Barry K."/>
            <person name="Detter J.C."/>
            <person name="Glavina del Rio T."/>
            <person name="Hammon N."/>
            <person name="Israni S."/>
            <person name="Dalin E."/>
            <person name="Tice H."/>
            <person name="Pitluck S."/>
            <person name="Chertkov O."/>
            <person name="Brettin T."/>
            <person name="Bruce D."/>
            <person name="Han C."/>
            <person name="Schmutz J."/>
            <person name="Larimer F."/>
            <person name="Land M."/>
            <person name="Hauser L."/>
            <person name="Kyrpides N."/>
            <person name="Mikhailova N."/>
            <person name="Shelobolina E."/>
            <person name="Aklujkar M."/>
            <person name="Lovley D."/>
            <person name="Richardson P."/>
        </authorList>
    </citation>
    <scope>NUCLEOTIDE SEQUENCE [LARGE SCALE GENOMIC DNA]</scope>
    <source>
        <strain evidence="2 3">Rf4</strain>
    </source>
</reference>
<dbReference type="PROSITE" id="PS51257">
    <property type="entry name" value="PROKAR_LIPOPROTEIN"/>
    <property type="match status" value="1"/>
</dbReference>
<dbReference type="EMBL" id="CP000698">
    <property type="protein sequence ID" value="ABQ27626.1"/>
    <property type="molecule type" value="Genomic_DNA"/>
</dbReference>
<sequence length="248" mass="27786">MIRKKEKRDDKMIKKMRPYFLIMALVAALSCVASNHALAEEWLEDFNLAARKLTTTGKSKYFVLVPGFQIVLESPTEKITITVLDETKEINGITTRVVEERELKNGKLHEISRNFFALDPKTGDVFYFGEDVDDYKEGKITSHSGTWKAYENGNKPGLIMPGNAEVGKKYYQEIAPGVAMDRAEVVSVSETMKTPAGTFDNCLKIRESSKDKPAPAEYKTYAPGIGLIQKEDAKLIRHGYLKGKSAPK</sequence>
<evidence type="ECO:0000313" key="3">
    <source>
        <dbReference type="Proteomes" id="UP000006695"/>
    </source>
</evidence>
<feature type="signal peptide" evidence="1">
    <location>
        <begin position="1"/>
        <end position="39"/>
    </location>
</feature>
<dbReference type="RefSeq" id="WP_011940287.1">
    <property type="nucleotide sequence ID" value="NC_009483.1"/>
</dbReference>
<keyword evidence="1" id="KW-0732">Signal</keyword>
<dbReference type="Proteomes" id="UP000006695">
    <property type="component" value="Chromosome"/>
</dbReference>
<protein>
    <submittedName>
        <fullName evidence="2">Uncharacterized protein</fullName>
    </submittedName>
</protein>
<dbReference type="Gene3D" id="2.40.360.20">
    <property type="match status" value="1"/>
</dbReference>
<feature type="chain" id="PRO_5002682058" evidence="1">
    <location>
        <begin position="40"/>
        <end position="248"/>
    </location>
</feature>
<dbReference type="HOGENOM" id="CLU_1118920_0_0_7"/>
<keyword evidence="3" id="KW-1185">Reference proteome</keyword>